<reference evidence="4" key="1">
    <citation type="submission" date="2023-08" db="EMBL/GenBank/DDBJ databases">
        <title>Black Yeasts Isolated from many extreme environments.</title>
        <authorList>
            <person name="Coleine C."/>
            <person name="Stajich J.E."/>
            <person name="Selbmann L."/>
        </authorList>
    </citation>
    <scope>NUCLEOTIDE SEQUENCE</scope>
    <source>
        <strain evidence="4">CCFEE 5401</strain>
    </source>
</reference>
<dbReference type="AlphaFoldDB" id="A0AAN7T765"/>
<dbReference type="Pfam" id="PF01425">
    <property type="entry name" value="Amidase"/>
    <property type="match status" value="1"/>
</dbReference>
<dbReference type="Proteomes" id="UP001310890">
    <property type="component" value="Unassembled WGS sequence"/>
</dbReference>
<dbReference type="InterPro" id="IPR036928">
    <property type="entry name" value="AS_sf"/>
</dbReference>
<evidence type="ECO:0000313" key="4">
    <source>
        <dbReference type="EMBL" id="KAK5103999.1"/>
    </source>
</evidence>
<dbReference type="PANTHER" id="PTHR46072">
    <property type="entry name" value="AMIDASE-RELATED-RELATED"/>
    <property type="match status" value="1"/>
</dbReference>
<accession>A0AAN7T765</accession>
<organism evidence="4 5">
    <name type="scientific">Meristemomyces frigidus</name>
    <dbReference type="NCBI Taxonomy" id="1508187"/>
    <lineage>
        <taxon>Eukaryota</taxon>
        <taxon>Fungi</taxon>
        <taxon>Dikarya</taxon>
        <taxon>Ascomycota</taxon>
        <taxon>Pezizomycotina</taxon>
        <taxon>Dothideomycetes</taxon>
        <taxon>Dothideomycetidae</taxon>
        <taxon>Mycosphaerellales</taxon>
        <taxon>Teratosphaeriaceae</taxon>
        <taxon>Meristemomyces</taxon>
    </lineage>
</organism>
<proteinExistence type="inferred from homology"/>
<feature type="domain" description="Amidase" evidence="3">
    <location>
        <begin position="85"/>
        <end position="173"/>
    </location>
</feature>
<protein>
    <recommendedName>
        <fullName evidence="3">Amidase domain-containing protein</fullName>
    </recommendedName>
</protein>
<evidence type="ECO:0000313" key="5">
    <source>
        <dbReference type="Proteomes" id="UP001310890"/>
    </source>
</evidence>
<evidence type="ECO:0000259" key="3">
    <source>
        <dbReference type="Pfam" id="PF01425"/>
    </source>
</evidence>
<sequence length="173" mass="18715">MVGPGVLQAVQDCTDIAAKAQTRLRNSIPSQWRIPQDKLPPDSQLDVTGFPAKCSLLTDQELKITDSYATEIVGAVATGEWTAVEVTTAFCKRTAVAHQVTNCLTVIMFDNALKQAKKLDDHFSRTGTTLGPLHGLPISLKDNFNIIGYRSSVGFCAWAPEPAKEESTIVGLL</sequence>
<comment type="caution">
    <text evidence="4">The sequence shown here is derived from an EMBL/GenBank/DDBJ whole genome shotgun (WGS) entry which is preliminary data.</text>
</comment>
<comment type="similarity">
    <text evidence="1">Belongs to the amidase family.</text>
</comment>
<gene>
    <name evidence="4" type="ORF">LTR62_003713</name>
</gene>
<dbReference type="InterPro" id="IPR023631">
    <property type="entry name" value="Amidase_dom"/>
</dbReference>
<evidence type="ECO:0000256" key="2">
    <source>
        <dbReference type="ARBA" id="ARBA00022801"/>
    </source>
</evidence>
<name>A0AAN7T765_9PEZI</name>
<dbReference type="Gene3D" id="3.90.1300.10">
    <property type="entry name" value="Amidase signature (AS) domain"/>
    <property type="match status" value="1"/>
</dbReference>
<dbReference type="SUPFAM" id="SSF75304">
    <property type="entry name" value="Amidase signature (AS) enzymes"/>
    <property type="match status" value="1"/>
</dbReference>
<keyword evidence="2" id="KW-0378">Hydrolase</keyword>
<dbReference type="PANTHER" id="PTHR46072:SF11">
    <property type="entry name" value="AMIDASE-RELATED"/>
    <property type="match status" value="1"/>
</dbReference>
<dbReference type="GO" id="GO:0016787">
    <property type="term" value="F:hydrolase activity"/>
    <property type="evidence" value="ECO:0007669"/>
    <property type="project" value="UniProtKB-KW"/>
</dbReference>
<dbReference type="EMBL" id="JAVRRL010000269">
    <property type="protein sequence ID" value="KAK5103999.1"/>
    <property type="molecule type" value="Genomic_DNA"/>
</dbReference>
<evidence type="ECO:0000256" key="1">
    <source>
        <dbReference type="ARBA" id="ARBA00009199"/>
    </source>
</evidence>